<dbReference type="Gene3D" id="2.60.120.290">
    <property type="entry name" value="Spermadhesin, CUB domain"/>
    <property type="match status" value="1"/>
</dbReference>
<dbReference type="Proteomes" id="UP000270094">
    <property type="component" value="Unassembled WGS sequence"/>
</dbReference>
<dbReference type="InterPro" id="IPR035914">
    <property type="entry name" value="Sperma_CUB_dom_sf"/>
</dbReference>
<reference evidence="5 6" key="1">
    <citation type="submission" date="2018-11" db="EMBL/GenBank/DDBJ databases">
        <authorList>
            <consortium name="Pathogen Informatics"/>
        </authorList>
    </citation>
    <scope>NUCLEOTIDE SEQUENCE [LARGE SCALE GENOMIC DNA]</scope>
</reference>
<dbReference type="Pfam" id="PF00431">
    <property type="entry name" value="CUB"/>
    <property type="match status" value="1"/>
</dbReference>
<evidence type="ECO:0000313" key="6">
    <source>
        <dbReference type="Proteomes" id="UP000270094"/>
    </source>
</evidence>
<evidence type="ECO:0000313" key="5">
    <source>
        <dbReference type="EMBL" id="VDM66715.1"/>
    </source>
</evidence>
<feature type="domain" description="CUB" evidence="4">
    <location>
        <begin position="122"/>
        <end position="271"/>
    </location>
</feature>
<feature type="domain" description="CUB" evidence="4">
    <location>
        <begin position="397"/>
        <end position="436"/>
    </location>
</feature>
<dbReference type="SUPFAM" id="SSF49854">
    <property type="entry name" value="Spermadhesin, CUB domain"/>
    <property type="match status" value="3"/>
</dbReference>
<accession>A0A3P7K5Y8</accession>
<sequence>MDRDSSQLECAWQIKAPIGKRVLLIVDTLAIFQKTEASCQYNNDEKEEFAGMAIFSGASNRSGYPQYTACTSIKNLTYRSHTNELFLLLKYSMKSVMPDGEGYFFLANVTFTDADINNRDECGGVVEVSSAQPSVIHSPRYPEEYERGTECQWLFKSPPGYYLIYKIKEYITPNAHEQQTEKKWMPRAMNNLTCQDPLPLIEGALTIYGGNNTNAEKIERICLDIEEPKEVPVFATESLVTFRGAATARIHMTGEDQHLKKVGFLLEARTACGGLVLADDVEGVMTFSDLEEEVCNITIRKKDESASGIYVRLDEFISRGITKHRSNDMIFGNSFIDIQIDGGEIMSREAKGPYLIETSTTHEEFRAKNEIKIAFVKKNSLLAARVVIAYSTVIDNCGGEITSREGFISIPEIDGDFDCVWTLRENPGNGVRASVT</sequence>
<gene>
    <name evidence="5" type="ORF">SVUK_LOCUS1713</name>
</gene>
<organism evidence="5 6">
    <name type="scientific">Strongylus vulgaris</name>
    <name type="common">Blood worm</name>
    <dbReference type="NCBI Taxonomy" id="40348"/>
    <lineage>
        <taxon>Eukaryota</taxon>
        <taxon>Metazoa</taxon>
        <taxon>Ecdysozoa</taxon>
        <taxon>Nematoda</taxon>
        <taxon>Chromadorea</taxon>
        <taxon>Rhabditida</taxon>
        <taxon>Rhabditina</taxon>
        <taxon>Rhabditomorpha</taxon>
        <taxon>Strongyloidea</taxon>
        <taxon>Strongylidae</taxon>
        <taxon>Strongylus</taxon>
    </lineage>
</organism>
<evidence type="ECO:0000259" key="4">
    <source>
        <dbReference type="PROSITE" id="PS01180"/>
    </source>
</evidence>
<keyword evidence="2" id="KW-1015">Disulfide bond</keyword>
<protein>
    <recommendedName>
        <fullName evidence="4">CUB domain-containing protein</fullName>
    </recommendedName>
</protein>
<dbReference type="AlphaFoldDB" id="A0A3P7K5Y8"/>
<dbReference type="OrthoDB" id="10009301at2759"/>
<dbReference type="EMBL" id="UYYB01003531">
    <property type="protein sequence ID" value="VDM66715.1"/>
    <property type="molecule type" value="Genomic_DNA"/>
</dbReference>
<evidence type="ECO:0000256" key="2">
    <source>
        <dbReference type="ARBA" id="ARBA00023157"/>
    </source>
</evidence>
<dbReference type="PANTHER" id="PTHR24251">
    <property type="entry name" value="OVOCHYMASE-RELATED"/>
    <property type="match status" value="1"/>
</dbReference>
<evidence type="ECO:0000256" key="1">
    <source>
        <dbReference type="ARBA" id="ARBA00022737"/>
    </source>
</evidence>
<dbReference type="CDD" id="cd00041">
    <property type="entry name" value="CUB"/>
    <property type="match status" value="1"/>
</dbReference>
<dbReference type="PROSITE" id="PS01180">
    <property type="entry name" value="CUB"/>
    <property type="match status" value="2"/>
</dbReference>
<evidence type="ECO:0000256" key="3">
    <source>
        <dbReference type="PROSITE-ProRule" id="PRU00059"/>
    </source>
</evidence>
<dbReference type="InterPro" id="IPR000859">
    <property type="entry name" value="CUB_dom"/>
</dbReference>
<keyword evidence="6" id="KW-1185">Reference proteome</keyword>
<name>A0A3P7K5Y8_STRVU</name>
<dbReference type="SMART" id="SM00042">
    <property type="entry name" value="CUB"/>
    <property type="match status" value="1"/>
</dbReference>
<comment type="caution">
    <text evidence="3">Lacks conserved residue(s) required for the propagation of feature annotation.</text>
</comment>
<keyword evidence="1" id="KW-0677">Repeat</keyword>
<proteinExistence type="predicted"/>